<feature type="region of interest" description="Disordered" evidence="1">
    <location>
        <begin position="92"/>
        <end position="330"/>
    </location>
</feature>
<feature type="compositionally biased region" description="Basic residues" evidence="1">
    <location>
        <begin position="794"/>
        <end position="803"/>
    </location>
</feature>
<gene>
    <name evidence="2" type="ORF">CSUI_007880</name>
</gene>
<name>A0A2C6KPH5_9APIC</name>
<reference evidence="2 3" key="1">
    <citation type="journal article" date="2017" name="Int. J. Parasitol.">
        <title>The genome of the protozoan parasite Cystoisospora suis and a reverse vaccinology approach to identify vaccine candidates.</title>
        <authorList>
            <person name="Palmieri N."/>
            <person name="Shrestha A."/>
            <person name="Ruttkowski B."/>
            <person name="Beck T."/>
            <person name="Vogl C."/>
            <person name="Tomley F."/>
            <person name="Blake D.P."/>
            <person name="Joachim A."/>
        </authorList>
    </citation>
    <scope>NUCLEOTIDE SEQUENCE [LARGE SCALE GENOMIC DNA]</scope>
    <source>
        <strain evidence="2 3">Wien I</strain>
    </source>
</reference>
<accession>A0A2C6KPH5</accession>
<evidence type="ECO:0000313" key="3">
    <source>
        <dbReference type="Proteomes" id="UP000221165"/>
    </source>
</evidence>
<feature type="region of interest" description="Disordered" evidence="1">
    <location>
        <begin position="1008"/>
        <end position="1069"/>
    </location>
</feature>
<dbReference type="PANTHER" id="PTHR21616:SF2">
    <property type="entry name" value="CENTROSOME AND SPINDLE POLE-ASSOCIATED PROTEIN 1"/>
    <property type="match status" value="1"/>
</dbReference>
<feature type="region of interest" description="Disordered" evidence="1">
    <location>
        <begin position="46"/>
        <end position="73"/>
    </location>
</feature>
<feature type="non-terminal residue" evidence="2">
    <location>
        <position position="1"/>
    </location>
</feature>
<organism evidence="2 3">
    <name type="scientific">Cystoisospora suis</name>
    <dbReference type="NCBI Taxonomy" id="483139"/>
    <lineage>
        <taxon>Eukaryota</taxon>
        <taxon>Sar</taxon>
        <taxon>Alveolata</taxon>
        <taxon>Apicomplexa</taxon>
        <taxon>Conoidasida</taxon>
        <taxon>Coccidia</taxon>
        <taxon>Eucoccidiorida</taxon>
        <taxon>Eimeriorina</taxon>
        <taxon>Sarcocystidae</taxon>
        <taxon>Cystoisospora</taxon>
    </lineage>
</organism>
<feature type="compositionally biased region" description="Basic and acidic residues" evidence="1">
    <location>
        <begin position="236"/>
        <end position="270"/>
    </location>
</feature>
<feature type="compositionally biased region" description="Low complexity" evidence="1">
    <location>
        <begin position="1051"/>
        <end position="1069"/>
    </location>
</feature>
<feature type="non-terminal residue" evidence="2">
    <location>
        <position position="1069"/>
    </location>
</feature>
<feature type="compositionally biased region" description="Basic and acidic residues" evidence="1">
    <location>
        <begin position="853"/>
        <end position="870"/>
    </location>
</feature>
<feature type="compositionally biased region" description="Low complexity" evidence="1">
    <location>
        <begin position="59"/>
        <end position="73"/>
    </location>
</feature>
<dbReference type="RefSeq" id="XP_067920001.1">
    <property type="nucleotide sequence ID" value="XM_068068023.1"/>
</dbReference>
<feature type="compositionally biased region" description="Acidic residues" evidence="1">
    <location>
        <begin position="639"/>
        <end position="660"/>
    </location>
</feature>
<feature type="compositionally biased region" description="Polar residues" evidence="1">
    <location>
        <begin position="1009"/>
        <end position="1023"/>
    </location>
</feature>
<dbReference type="AlphaFoldDB" id="A0A2C6KPH5"/>
<evidence type="ECO:0000256" key="1">
    <source>
        <dbReference type="SAM" id="MobiDB-lite"/>
    </source>
</evidence>
<protein>
    <submittedName>
        <fullName evidence="2">Uncharacterized protein</fullName>
    </submittedName>
</protein>
<feature type="compositionally biased region" description="Acidic residues" evidence="1">
    <location>
        <begin position="465"/>
        <end position="476"/>
    </location>
</feature>
<feature type="region of interest" description="Disordered" evidence="1">
    <location>
        <begin position="770"/>
        <end position="870"/>
    </location>
</feature>
<feature type="compositionally biased region" description="Basic and acidic residues" evidence="1">
    <location>
        <begin position="446"/>
        <end position="460"/>
    </location>
</feature>
<dbReference type="GO" id="GO:0005813">
    <property type="term" value="C:centrosome"/>
    <property type="evidence" value="ECO:0007669"/>
    <property type="project" value="InterPro"/>
</dbReference>
<dbReference type="VEuPathDB" id="ToxoDB:CSUI_007880"/>
<feature type="region of interest" description="Disordered" evidence="1">
    <location>
        <begin position="435"/>
        <end position="479"/>
    </location>
</feature>
<evidence type="ECO:0000313" key="2">
    <source>
        <dbReference type="EMBL" id="PHJ18293.1"/>
    </source>
</evidence>
<dbReference type="EMBL" id="MIGC01004245">
    <property type="protein sequence ID" value="PHJ18293.1"/>
    <property type="molecule type" value="Genomic_DNA"/>
</dbReference>
<dbReference type="OrthoDB" id="332911at2759"/>
<keyword evidence="3" id="KW-1185">Reference proteome</keyword>
<feature type="compositionally biased region" description="Basic and acidic residues" evidence="1">
    <location>
        <begin position="172"/>
        <end position="216"/>
    </location>
</feature>
<dbReference type="GO" id="GO:0032467">
    <property type="term" value="P:positive regulation of cytokinesis"/>
    <property type="evidence" value="ECO:0007669"/>
    <property type="project" value="InterPro"/>
</dbReference>
<dbReference type="InterPro" id="IPR026708">
    <property type="entry name" value="CSPP1"/>
</dbReference>
<feature type="compositionally biased region" description="Acidic residues" evidence="1">
    <location>
        <begin position="136"/>
        <end position="145"/>
    </location>
</feature>
<comment type="caution">
    <text evidence="2">The sequence shown here is derived from an EMBL/GenBank/DDBJ whole genome shotgun (WGS) entry which is preliminary data.</text>
</comment>
<sequence>VFGTIPLLQKHYKDIHYPCPHTESCPLTVFRTDTELYVHLVTKHGTPSSATGGALLHPSSGRTAATSNTTTGASRPVPLSLCFNYRSYKQSQTLQASQNPSSSSSSSSSASRAADRRRDFNSRGAGEGRHRGEVAEREDEEEEEILASRESSRRPAGNRYTSDTGGGAPRIAELRGRGEGGGKGNKQEEREGEERGLLSEPERRRRRGRESQEKGNEASYNNVEKGEEEREDDGNERETRREREEEEEERHRSSPQEKGRRREQETRDRNLPSSSSLLLPPPPGLSQGRVSSSPSQFSSSSSSSSSLTISAPPGLESREMPSSSSRLDSFSSTTPAVLIRCLCTSLSSAGRAFLRQELQTGCMYTSGLWEGNELRSIEEVRDYAKKTSRYLDALSSSFPYPSQQVQETVRLLKEAEKKWRISPLLSIPRESSLLSSISSSSRQKKRDPMRDQESRKREDATQEGQQEEQEEDEEEEEKKVQMSLIKKDYEVYIARLLSALRGYQLQEEKSDHLPSSTASSATSSKTSFLPPIIFRPVLKQGQSVQARREEEDEDTSQPFSSSSPCILHPPSSPEGRFFLVFLFAACIPPKSLDEERELELRQKILLHALRDIQLQVEKQCDLLSGKPPRLLRSSQEGERGEEEEEEEDERDEDSSESEEDQMNKMNGEKKKSEKERREEEDEKEEKEKRKKNKKQSDGKKSEKMKMKTGSDQEEEEKKERGEEEDLPQPRDYLLSRWRDKKDAIVFGPDKSFLRALTWIVEDIHHILHAGKNNSDGKEEQEEEEEEEIPFQKVVLKKPAHLQKGRNSGGARLPSQNLMMGRDACNKTEKKSNPWNISTSSSSSLQVKKKQKKSGQEEKEKKERHDKEETIRDAVAMRTQLELHQLVLLSRDLSLFIESTKLLEDIQALGPTFYRLRGSSSPSSLDEWLRRCEGVFACIDARDVDTLLMYLHAAALQKPEREKQEQFPALPAPSASANIRGGDLARASSTLSAGGGGKNFLSASKAATRLNPNSSGRSSPTAGGSTWCKGKARGVGGGGKFDVSDESTEFPSLSFSSSSSSYLSSSSSSS</sequence>
<dbReference type="GeneID" id="94431234"/>
<dbReference type="PANTHER" id="PTHR21616">
    <property type="entry name" value="CENTROSOME SPINDLE POLE ASSOCIATED PROTEIN"/>
    <property type="match status" value="1"/>
</dbReference>
<feature type="compositionally biased region" description="Basic and acidic residues" evidence="1">
    <location>
        <begin position="666"/>
        <end position="677"/>
    </location>
</feature>
<dbReference type="Proteomes" id="UP000221165">
    <property type="component" value="Unassembled WGS sequence"/>
</dbReference>
<feature type="compositionally biased region" description="Low complexity" evidence="1">
    <location>
        <begin position="291"/>
        <end position="306"/>
    </location>
</feature>
<dbReference type="GO" id="GO:0000922">
    <property type="term" value="C:spindle pole"/>
    <property type="evidence" value="ECO:0007669"/>
    <property type="project" value="InterPro"/>
</dbReference>
<feature type="region of interest" description="Disordered" evidence="1">
    <location>
        <begin position="540"/>
        <end position="567"/>
    </location>
</feature>
<proteinExistence type="predicted"/>
<feature type="compositionally biased region" description="Acidic residues" evidence="1">
    <location>
        <begin position="778"/>
        <end position="788"/>
    </location>
</feature>
<feature type="compositionally biased region" description="Basic and acidic residues" evidence="1">
    <location>
        <begin position="694"/>
        <end position="721"/>
    </location>
</feature>
<dbReference type="GO" id="GO:0005874">
    <property type="term" value="C:microtubule"/>
    <property type="evidence" value="ECO:0007669"/>
    <property type="project" value="InterPro"/>
</dbReference>
<feature type="compositionally biased region" description="Low complexity" evidence="1">
    <location>
        <begin position="101"/>
        <end position="112"/>
    </location>
</feature>
<feature type="region of interest" description="Disordered" evidence="1">
    <location>
        <begin position="625"/>
        <end position="735"/>
    </location>
</feature>
<feature type="compositionally biased region" description="Basic and acidic residues" evidence="1">
    <location>
        <begin position="113"/>
        <end position="135"/>
    </location>
</feature>